<comment type="caution">
    <text evidence="3">The sequence shown here is derived from an EMBL/GenBank/DDBJ whole genome shotgun (WGS) entry which is preliminary data.</text>
</comment>
<proteinExistence type="predicted"/>
<keyword evidence="2" id="KW-0472">Membrane</keyword>
<organism evidence="3 4">
    <name type="scientific">Fusarium duplospermum</name>
    <dbReference type="NCBI Taxonomy" id="1325734"/>
    <lineage>
        <taxon>Eukaryota</taxon>
        <taxon>Fungi</taxon>
        <taxon>Dikarya</taxon>
        <taxon>Ascomycota</taxon>
        <taxon>Pezizomycotina</taxon>
        <taxon>Sordariomycetes</taxon>
        <taxon>Hypocreomycetidae</taxon>
        <taxon>Hypocreales</taxon>
        <taxon>Nectriaceae</taxon>
        <taxon>Fusarium</taxon>
        <taxon>Fusarium solani species complex</taxon>
    </lineage>
</organism>
<protein>
    <submittedName>
        <fullName evidence="3">Uncharacterized protein</fullName>
    </submittedName>
</protein>
<dbReference type="EMBL" id="NKCI01000063">
    <property type="protein sequence ID" value="RSL59795.1"/>
    <property type="molecule type" value="Genomic_DNA"/>
</dbReference>
<keyword evidence="4" id="KW-1185">Reference proteome</keyword>
<keyword evidence="2" id="KW-0812">Transmembrane</keyword>
<feature type="region of interest" description="Disordered" evidence="1">
    <location>
        <begin position="1"/>
        <end position="42"/>
    </location>
</feature>
<reference evidence="3 4" key="1">
    <citation type="submission" date="2017-06" db="EMBL/GenBank/DDBJ databases">
        <title>Comparative genomic analysis of Ambrosia Fusariam Clade fungi.</title>
        <authorList>
            <person name="Stajich J.E."/>
            <person name="Carrillo J."/>
            <person name="Kijimoto T."/>
            <person name="Eskalen A."/>
            <person name="O'Donnell K."/>
            <person name="Kasson M."/>
        </authorList>
    </citation>
    <scope>NUCLEOTIDE SEQUENCE [LARGE SCALE GENOMIC DNA]</scope>
    <source>
        <strain evidence="3 4">NRRL62584</strain>
    </source>
</reference>
<name>A0A428Q3C4_9HYPO</name>
<gene>
    <name evidence="3" type="ORF">CEP54_007115</name>
</gene>
<accession>A0A428Q3C4</accession>
<dbReference type="AlphaFoldDB" id="A0A428Q3C4"/>
<evidence type="ECO:0000313" key="3">
    <source>
        <dbReference type="EMBL" id="RSL59795.1"/>
    </source>
</evidence>
<feature type="transmembrane region" description="Helical" evidence="2">
    <location>
        <begin position="63"/>
        <end position="84"/>
    </location>
</feature>
<keyword evidence="2" id="KW-1133">Transmembrane helix</keyword>
<dbReference type="OrthoDB" id="5063154at2759"/>
<evidence type="ECO:0000256" key="2">
    <source>
        <dbReference type="SAM" id="Phobius"/>
    </source>
</evidence>
<feature type="compositionally biased region" description="Basic and acidic residues" evidence="1">
    <location>
        <begin position="1"/>
        <end position="12"/>
    </location>
</feature>
<feature type="transmembrane region" description="Helical" evidence="2">
    <location>
        <begin position="104"/>
        <end position="122"/>
    </location>
</feature>
<evidence type="ECO:0000313" key="4">
    <source>
        <dbReference type="Proteomes" id="UP000288168"/>
    </source>
</evidence>
<dbReference type="Proteomes" id="UP000288168">
    <property type="component" value="Unassembled WGS sequence"/>
</dbReference>
<sequence length="173" mass="19869">MDSSDVKDKHFSFPEFQYTNTKDQSPMPDGSANQPQPDNDRTIPRIPVLCPRFPIRLRVLTQLGSVLSLAIVSLRALLVFGWLLNFNVAPWMGPLQRVVIFDKIIIGTFVSIWYMRFLVQIWEADLVFSKAEAAAQGDAQAKADIEALEKKRDWNMLFKHRPYNVSWVFGARK</sequence>
<evidence type="ECO:0000256" key="1">
    <source>
        <dbReference type="SAM" id="MobiDB-lite"/>
    </source>
</evidence>